<keyword evidence="2" id="KW-0238">DNA-binding</keyword>
<feature type="modified residue" description="4-aspartylphosphate" evidence="4">
    <location>
        <position position="58"/>
    </location>
</feature>
<evidence type="ECO:0000256" key="3">
    <source>
        <dbReference type="ARBA" id="ARBA00023163"/>
    </source>
</evidence>
<dbReference type="GO" id="GO:0003677">
    <property type="term" value="F:DNA binding"/>
    <property type="evidence" value="ECO:0007669"/>
    <property type="project" value="UniProtKB-KW"/>
</dbReference>
<dbReference type="AlphaFoldDB" id="A0A953N7D0"/>
<dbReference type="Gene3D" id="3.40.50.2300">
    <property type="match status" value="1"/>
</dbReference>
<dbReference type="Gene3D" id="1.10.10.10">
    <property type="entry name" value="Winged helix-like DNA-binding domain superfamily/Winged helix DNA-binding domain"/>
    <property type="match status" value="1"/>
</dbReference>
<dbReference type="PANTHER" id="PTHR44688">
    <property type="entry name" value="DNA-BINDING TRANSCRIPTIONAL ACTIVATOR DEVR_DOSR"/>
    <property type="match status" value="1"/>
</dbReference>
<evidence type="ECO:0000313" key="7">
    <source>
        <dbReference type="EMBL" id="MBZ1350246.1"/>
    </source>
</evidence>
<dbReference type="Proteomes" id="UP000739565">
    <property type="component" value="Unassembled WGS sequence"/>
</dbReference>
<evidence type="ECO:0000256" key="4">
    <source>
        <dbReference type="PROSITE-ProRule" id="PRU00169"/>
    </source>
</evidence>
<comment type="caution">
    <text evidence="7">The sequence shown here is derived from an EMBL/GenBank/DDBJ whole genome shotgun (WGS) entry which is preliminary data.</text>
</comment>
<protein>
    <submittedName>
        <fullName evidence="7">Response regulator</fullName>
    </submittedName>
</protein>
<feature type="domain" description="Response regulatory" evidence="6">
    <location>
        <begin position="9"/>
        <end position="123"/>
    </location>
</feature>
<dbReference type="CDD" id="cd06170">
    <property type="entry name" value="LuxR_C_like"/>
    <property type="match status" value="1"/>
</dbReference>
<feature type="domain" description="HTH luxR-type" evidence="5">
    <location>
        <begin position="139"/>
        <end position="204"/>
    </location>
</feature>
<gene>
    <name evidence="7" type="ORF">KZZ10_06265</name>
</gene>
<dbReference type="SUPFAM" id="SSF52172">
    <property type="entry name" value="CheY-like"/>
    <property type="match status" value="1"/>
</dbReference>
<dbReference type="PRINTS" id="PR00038">
    <property type="entry name" value="HTHLUXR"/>
</dbReference>
<keyword evidence="3" id="KW-0804">Transcription</keyword>
<dbReference type="SUPFAM" id="SSF46894">
    <property type="entry name" value="C-terminal effector domain of the bipartite response regulators"/>
    <property type="match status" value="1"/>
</dbReference>
<dbReference type="InterPro" id="IPR011006">
    <property type="entry name" value="CheY-like_superfamily"/>
</dbReference>
<evidence type="ECO:0000259" key="6">
    <source>
        <dbReference type="PROSITE" id="PS50110"/>
    </source>
</evidence>
<dbReference type="GO" id="GO:0006355">
    <property type="term" value="P:regulation of DNA-templated transcription"/>
    <property type="evidence" value="ECO:0007669"/>
    <property type="project" value="InterPro"/>
</dbReference>
<evidence type="ECO:0000256" key="1">
    <source>
        <dbReference type="ARBA" id="ARBA00023015"/>
    </source>
</evidence>
<dbReference type="RefSeq" id="WP_259660629.1">
    <property type="nucleotide sequence ID" value="NZ_JAHXRI010000006.1"/>
</dbReference>
<organism evidence="7 8">
    <name type="scientific">Zwartia hollandica</name>
    <dbReference type="NCBI Taxonomy" id="324606"/>
    <lineage>
        <taxon>Bacteria</taxon>
        <taxon>Pseudomonadati</taxon>
        <taxon>Pseudomonadota</taxon>
        <taxon>Betaproteobacteria</taxon>
        <taxon>Burkholderiales</taxon>
        <taxon>Alcaligenaceae</taxon>
        <taxon>Zwartia</taxon>
    </lineage>
</organism>
<dbReference type="SMART" id="SM00421">
    <property type="entry name" value="HTH_LUXR"/>
    <property type="match status" value="1"/>
</dbReference>
<dbReference type="Pfam" id="PF00196">
    <property type="entry name" value="GerE"/>
    <property type="match status" value="1"/>
</dbReference>
<dbReference type="PANTHER" id="PTHR44688:SF16">
    <property type="entry name" value="DNA-BINDING TRANSCRIPTIONAL ACTIVATOR DEVR_DOSR"/>
    <property type="match status" value="1"/>
</dbReference>
<keyword evidence="1" id="KW-0805">Transcription regulation</keyword>
<dbReference type="EMBL" id="JAHXRI010000006">
    <property type="protein sequence ID" value="MBZ1350246.1"/>
    <property type="molecule type" value="Genomic_DNA"/>
</dbReference>
<dbReference type="InterPro" id="IPR016032">
    <property type="entry name" value="Sig_transdc_resp-reg_C-effctor"/>
</dbReference>
<accession>A0A953N7D0</accession>
<sequence>MMTAGTLGHVYLVDDDPSIRRALKSSLTELGYTVNEYESSEAFLTDAVPISPAVVLLDMRMPTQPGIETQAILAKHGWQTPVIFISGESLAPQIVTAMKQGAIDFLFKPFSMQDLLQAIQRGMALDRQLHAQSVRLTTAKARFMLLTPRESEVCIEMLSGRSNKEIASLSGSAAATIKLHRSRVLAKMQVKSLSALIALCDGVNLHAKDPLAPKSND</sequence>
<dbReference type="SMART" id="SM00448">
    <property type="entry name" value="REC"/>
    <property type="match status" value="1"/>
</dbReference>
<dbReference type="InterPro" id="IPR036388">
    <property type="entry name" value="WH-like_DNA-bd_sf"/>
</dbReference>
<evidence type="ECO:0000313" key="8">
    <source>
        <dbReference type="Proteomes" id="UP000739565"/>
    </source>
</evidence>
<dbReference type="InterPro" id="IPR001789">
    <property type="entry name" value="Sig_transdc_resp-reg_receiver"/>
</dbReference>
<evidence type="ECO:0000256" key="2">
    <source>
        <dbReference type="ARBA" id="ARBA00023125"/>
    </source>
</evidence>
<dbReference type="PROSITE" id="PS50043">
    <property type="entry name" value="HTH_LUXR_2"/>
    <property type="match status" value="1"/>
</dbReference>
<keyword evidence="4" id="KW-0597">Phosphoprotein</keyword>
<dbReference type="InterPro" id="IPR000792">
    <property type="entry name" value="Tscrpt_reg_LuxR_C"/>
</dbReference>
<proteinExistence type="predicted"/>
<evidence type="ECO:0000259" key="5">
    <source>
        <dbReference type="PROSITE" id="PS50043"/>
    </source>
</evidence>
<keyword evidence="8" id="KW-1185">Reference proteome</keyword>
<dbReference type="PROSITE" id="PS50110">
    <property type="entry name" value="RESPONSE_REGULATORY"/>
    <property type="match status" value="1"/>
</dbReference>
<name>A0A953N7D0_9BURK</name>
<dbReference type="GO" id="GO:0000160">
    <property type="term" value="P:phosphorelay signal transduction system"/>
    <property type="evidence" value="ECO:0007669"/>
    <property type="project" value="InterPro"/>
</dbReference>
<reference evidence="7" key="1">
    <citation type="submission" date="2021-07" db="EMBL/GenBank/DDBJ databases">
        <title>New genus and species of the family Alcaligenaceae.</title>
        <authorList>
            <person name="Hahn M.W."/>
        </authorList>
    </citation>
    <scope>NUCLEOTIDE SEQUENCE</scope>
    <source>
        <strain evidence="7">LF4-65</strain>
    </source>
</reference>
<dbReference type="Pfam" id="PF00072">
    <property type="entry name" value="Response_reg"/>
    <property type="match status" value="1"/>
</dbReference>